<accession>A0A101LZP2</accession>
<geneLocation type="mitochondrion" evidence="1"/>
<name>A0A101LZP2_PICGL</name>
<comment type="caution">
    <text evidence="1">The sequence shown here is derived from an EMBL/GenBank/DDBJ whole genome shotgun (WGS) entry which is preliminary data.</text>
</comment>
<dbReference type="EMBL" id="LKAM01000006">
    <property type="protein sequence ID" value="KUM48240.1"/>
    <property type="molecule type" value="Genomic_DNA"/>
</dbReference>
<reference evidence="1" key="1">
    <citation type="journal article" date="2015" name="Genome Biol. Evol.">
        <title>Organellar Genomes of White Spruce (Picea glauca): Assembly and Annotation.</title>
        <authorList>
            <person name="Jackman S.D."/>
            <person name="Warren R.L."/>
            <person name="Gibb E.A."/>
            <person name="Vandervalk B.P."/>
            <person name="Mohamadi H."/>
            <person name="Chu J."/>
            <person name="Raymond A."/>
            <person name="Pleasance S."/>
            <person name="Coope R."/>
            <person name="Wildung M.R."/>
            <person name="Ritland C.E."/>
            <person name="Bousquet J."/>
            <person name="Jones S.J."/>
            <person name="Bohlmann J."/>
            <person name="Birol I."/>
        </authorList>
    </citation>
    <scope>NUCLEOTIDE SEQUENCE [LARGE SCALE GENOMIC DNA]</scope>
    <source>
        <tissue evidence="1">Flushing bud</tissue>
    </source>
</reference>
<proteinExistence type="predicted"/>
<organism evidence="1">
    <name type="scientific">Picea glauca</name>
    <name type="common">White spruce</name>
    <name type="synonym">Pinus glauca</name>
    <dbReference type="NCBI Taxonomy" id="3330"/>
    <lineage>
        <taxon>Eukaryota</taxon>
        <taxon>Viridiplantae</taxon>
        <taxon>Streptophyta</taxon>
        <taxon>Embryophyta</taxon>
        <taxon>Tracheophyta</taxon>
        <taxon>Spermatophyta</taxon>
        <taxon>Pinopsida</taxon>
        <taxon>Pinidae</taxon>
        <taxon>Conifers I</taxon>
        <taxon>Pinales</taxon>
        <taxon>Pinaceae</taxon>
        <taxon>Picea</taxon>
    </lineage>
</organism>
<keyword evidence="1" id="KW-0496">Mitochondrion</keyword>
<dbReference type="AlphaFoldDB" id="A0A101LZP2"/>
<gene>
    <name evidence="1" type="ORF">ABT39_MTgene5237</name>
</gene>
<sequence length="93" mass="10098">MGLSPLGMHLVGVMEPLGLPPLEWLPSVWFMDGLSEWLPSVWLDCPSSQSSSQGLPPFGMDSAVACRPIPGFISISRCMPPKIESAPLVHIRK</sequence>
<evidence type="ECO:0000313" key="1">
    <source>
        <dbReference type="EMBL" id="KUM48240.1"/>
    </source>
</evidence>
<protein>
    <submittedName>
        <fullName evidence="1">Uncharacterized protein</fullName>
    </submittedName>
</protein>